<reference evidence="2 3" key="1">
    <citation type="submission" date="2019-09" db="EMBL/GenBank/DDBJ databases">
        <title>Isolation and complete genome sequencing of Methylocystis species.</title>
        <authorList>
            <person name="Rumah B.L."/>
            <person name="Stead C.E."/>
            <person name="Stevens B.C."/>
            <person name="Minton N.P."/>
            <person name="Grosse-Honebrink A."/>
            <person name="Zhang Y."/>
        </authorList>
    </citation>
    <scope>NUCLEOTIDE SEQUENCE [LARGE SCALE GENOMIC DNA]</scope>
    <source>
        <strain evidence="2 3">BRCS2</strain>
    </source>
</reference>
<dbReference type="PANTHER" id="PTHR46401">
    <property type="entry name" value="GLYCOSYLTRANSFERASE WBBK-RELATED"/>
    <property type="match status" value="1"/>
</dbReference>
<dbReference type="AlphaFoldDB" id="A0A6B8M3B9"/>
<dbReference type="Pfam" id="PF00534">
    <property type="entry name" value="Glycos_transf_1"/>
    <property type="match status" value="1"/>
</dbReference>
<dbReference type="EMBL" id="CP044331">
    <property type="protein sequence ID" value="QGM98364.1"/>
    <property type="molecule type" value="Genomic_DNA"/>
</dbReference>
<feature type="domain" description="Glycosyl transferase family 1" evidence="1">
    <location>
        <begin position="283"/>
        <end position="405"/>
    </location>
</feature>
<name>A0A6B8M3B9_9HYPH</name>
<dbReference type="GO" id="GO:0016757">
    <property type="term" value="F:glycosyltransferase activity"/>
    <property type="evidence" value="ECO:0007669"/>
    <property type="project" value="InterPro"/>
</dbReference>
<evidence type="ECO:0000259" key="1">
    <source>
        <dbReference type="Pfam" id="PF00534"/>
    </source>
</evidence>
<dbReference type="KEGG" id="mpar:F7D14_13335"/>
<protein>
    <submittedName>
        <fullName evidence="2">Glycosyltransferase family 4 protein</fullName>
    </submittedName>
</protein>
<proteinExistence type="predicted"/>
<keyword evidence="3" id="KW-1185">Reference proteome</keyword>
<dbReference type="CDD" id="cd03809">
    <property type="entry name" value="GT4_MtfB-like"/>
    <property type="match status" value="1"/>
</dbReference>
<gene>
    <name evidence="2" type="ORF">F7D14_13335</name>
</gene>
<dbReference type="SUPFAM" id="SSF53756">
    <property type="entry name" value="UDP-Glycosyltransferase/glycogen phosphorylase"/>
    <property type="match status" value="1"/>
</dbReference>
<dbReference type="InterPro" id="IPR001296">
    <property type="entry name" value="Glyco_trans_1"/>
</dbReference>
<dbReference type="PANTHER" id="PTHR46401:SF9">
    <property type="entry name" value="MANNOSYLTRANSFERASE A"/>
    <property type="match status" value="1"/>
</dbReference>
<organism evidence="2 3">
    <name type="scientific">Methylocystis parvus</name>
    <dbReference type="NCBI Taxonomy" id="134"/>
    <lineage>
        <taxon>Bacteria</taxon>
        <taxon>Pseudomonadati</taxon>
        <taxon>Pseudomonadota</taxon>
        <taxon>Alphaproteobacteria</taxon>
        <taxon>Hyphomicrobiales</taxon>
        <taxon>Methylocystaceae</taxon>
        <taxon>Methylocystis</taxon>
    </lineage>
</organism>
<dbReference type="Gene3D" id="3.40.50.2000">
    <property type="entry name" value="Glycogen Phosphorylase B"/>
    <property type="match status" value="1"/>
</dbReference>
<keyword evidence="2" id="KW-0808">Transferase</keyword>
<evidence type="ECO:0000313" key="3">
    <source>
        <dbReference type="Proteomes" id="UP000422569"/>
    </source>
</evidence>
<sequence>MHTFSADEKKITLYLAAQAQRENAEMRRRRFEESVDPITTFAYLRLRELYWTVTRSLGLSFLHDGERRRRRLSIVRRPPLSDETALQVSASLPSRRIFIDVTPTARFGGKTGIQRVVREIAKRAILSPFALPVVIQNGAVVPYYDHPSAPRILEFTPDDTFVLLDACWGLTSDYLPVIGNLASAGGRLVTVIHDLIPLIHPLSVSPEMSEVFKEWFERLALASDAVICVSRSVAQDFIDYASREPAGVKPDIRVGWWRLGSDFADDDFGLVSPKVEAFTSRPTPFFLGVGTLEPRKAYPVALDAFELLWNAGVDARYVIIGRAGWQSEALTRRIRRHPEFGRRLLWLDKASDADLRHCYERAAALVYPSAIEGFGLPLVEAGRQGLPVIASDLPVFHELGGNHIDYFKLLDPVDLAQKIERRLWIPATEKRMPDYSWEDSAKSLVDLILHDGYQMRIGPPEPSLAARE</sequence>
<dbReference type="Proteomes" id="UP000422569">
    <property type="component" value="Chromosome"/>
</dbReference>
<accession>A0A6B8M3B9</accession>
<dbReference type="RefSeq" id="WP_016917872.1">
    <property type="nucleotide sequence ID" value="NZ_CP044331.1"/>
</dbReference>
<evidence type="ECO:0000313" key="2">
    <source>
        <dbReference type="EMBL" id="QGM98364.1"/>
    </source>
</evidence>